<dbReference type="Proteomes" id="UP000483820">
    <property type="component" value="Chromosome III"/>
</dbReference>
<evidence type="ECO:0000313" key="1">
    <source>
        <dbReference type="EMBL" id="KAF1761557.1"/>
    </source>
</evidence>
<reference evidence="1 2" key="1">
    <citation type="submission" date="2019-12" db="EMBL/GenBank/DDBJ databases">
        <title>Chromosome-level assembly of the Caenorhabditis remanei genome.</title>
        <authorList>
            <person name="Teterina A.A."/>
            <person name="Willis J.H."/>
            <person name="Phillips P.C."/>
        </authorList>
    </citation>
    <scope>NUCLEOTIDE SEQUENCE [LARGE SCALE GENOMIC DNA]</scope>
    <source>
        <strain evidence="1 2">PX506</strain>
        <tissue evidence="1">Whole organism</tissue>
    </source>
</reference>
<dbReference type="EMBL" id="WUAV01000003">
    <property type="protein sequence ID" value="KAF1761557.1"/>
    <property type="molecule type" value="Genomic_DNA"/>
</dbReference>
<dbReference type="RefSeq" id="XP_053587120.1">
    <property type="nucleotide sequence ID" value="XM_053727543.1"/>
</dbReference>
<proteinExistence type="predicted"/>
<sequence length="136" mass="15463">MEKLNRIVHELCENSNGGGLDVKEHSHCHRAQDVNEVPEDKQMFERNMIGRMMALVRNDYVNEPHQLEQLCNFGISPVVPRMKHVELQLVDGSCHERSGLYLYTSDEAIPFVGHDISPSLPPFSELVKVVPLCNVK</sequence>
<organism evidence="1 2">
    <name type="scientific">Caenorhabditis remanei</name>
    <name type="common">Caenorhabditis vulgaris</name>
    <dbReference type="NCBI Taxonomy" id="31234"/>
    <lineage>
        <taxon>Eukaryota</taxon>
        <taxon>Metazoa</taxon>
        <taxon>Ecdysozoa</taxon>
        <taxon>Nematoda</taxon>
        <taxon>Chromadorea</taxon>
        <taxon>Rhabditida</taxon>
        <taxon>Rhabditina</taxon>
        <taxon>Rhabditomorpha</taxon>
        <taxon>Rhabditoidea</taxon>
        <taxon>Rhabditidae</taxon>
        <taxon>Peloderinae</taxon>
        <taxon>Caenorhabditis</taxon>
    </lineage>
</organism>
<name>A0A6A5H2X7_CAERE</name>
<dbReference type="AlphaFoldDB" id="A0A6A5H2X7"/>
<dbReference type="CTD" id="78774931"/>
<protein>
    <submittedName>
        <fullName evidence="1">Uncharacterized protein</fullName>
    </submittedName>
</protein>
<dbReference type="KEGG" id="crq:GCK72_009813"/>
<gene>
    <name evidence="1" type="ORF">GCK72_009813</name>
</gene>
<comment type="caution">
    <text evidence="1">The sequence shown here is derived from an EMBL/GenBank/DDBJ whole genome shotgun (WGS) entry which is preliminary data.</text>
</comment>
<accession>A0A6A5H2X7</accession>
<evidence type="ECO:0000313" key="2">
    <source>
        <dbReference type="Proteomes" id="UP000483820"/>
    </source>
</evidence>
<dbReference type="GeneID" id="78774931"/>